<keyword evidence="3" id="KW-1185">Reference proteome</keyword>
<dbReference type="EMBL" id="SOYY01000006">
    <property type="protein sequence ID" value="KAA0720017.1"/>
    <property type="molecule type" value="Genomic_DNA"/>
</dbReference>
<dbReference type="AlphaFoldDB" id="A0A5A9PH47"/>
<reference evidence="2 3" key="1">
    <citation type="journal article" date="2019" name="Mol. Ecol. Resour.">
        <title>Chromosome-level genome assembly of Triplophysa tibetana, a fish adapted to the harsh high-altitude environment of the Tibetan Plateau.</title>
        <authorList>
            <person name="Yang X."/>
            <person name="Liu H."/>
            <person name="Ma Z."/>
            <person name="Zou Y."/>
            <person name="Zou M."/>
            <person name="Mao Y."/>
            <person name="Li X."/>
            <person name="Wang H."/>
            <person name="Chen T."/>
            <person name="Wang W."/>
            <person name="Yang R."/>
        </authorList>
    </citation>
    <scope>NUCLEOTIDE SEQUENCE [LARGE SCALE GENOMIC DNA]</scope>
    <source>
        <strain evidence="2">TTIB1903HZAU</strain>
        <tissue evidence="2">Muscle</tissue>
    </source>
</reference>
<protein>
    <submittedName>
        <fullName evidence="2">Uncharacterized protein</fullName>
    </submittedName>
</protein>
<proteinExistence type="predicted"/>
<comment type="caution">
    <text evidence="2">The sequence shown here is derived from an EMBL/GenBank/DDBJ whole genome shotgun (WGS) entry which is preliminary data.</text>
</comment>
<name>A0A5A9PH47_9TELE</name>
<evidence type="ECO:0000313" key="3">
    <source>
        <dbReference type="Proteomes" id="UP000324632"/>
    </source>
</evidence>
<sequence>MLGAFPVAWKKRVSIRPMAPETPTLPRHPLVQKADTLILSPSLLTLPSQGLNHPFLPEGRETLQTLFEDVWVTPESTTLNTPRLSYRIATESSAGGGFQFSESKEGNKASEDTTSTPEKFVPLKKERKAHARRRTEGRRRVEIQVQSSKKKCVNGFIMFCRMNRKVYLSLKAWKFSCQNNRNVRVSVKEAEMELADPSPLHRLLAHRDLFCGIKRRPSQLI</sequence>
<organism evidence="2 3">
    <name type="scientific">Triplophysa tibetana</name>
    <dbReference type="NCBI Taxonomy" id="1572043"/>
    <lineage>
        <taxon>Eukaryota</taxon>
        <taxon>Metazoa</taxon>
        <taxon>Chordata</taxon>
        <taxon>Craniata</taxon>
        <taxon>Vertebrata</taxon>
        <taxon>Euteleostomi</taxon>
        <taxon>Actinopterygii</taxon>
        <taxon>Neopterygii</taxon>
        <taxon>Teleostei</taxon>
        <taxon>Ostariophysi</taxon>
        <taxon>Cypriniformes</taxon>
        <taxon>Nemacheilidae</taxon>
        <taxon>Triplophysa</taxon>
    </lineage>
</organism>
<evidence type="ECO:0000313" key="2">
    <source>
        <dbReference type="EMBL" id="KAA0720017.1"/>
    </source>
</evidence>
<dbReference type="Proteomes" id="UP000324632">
    <property type="component" value="Chromosome 6"/>
</dbReference>
<feature type="compositionally biased region" description="Basic and acidic residues" evidence="1">
    <location>
        <begin position="102"/>
        <end position="111"/>
    </location>
</feature>
<gene>
    <name evidence="2" type="ORF">E1301_Tti008356</name>
</gene>
<evidence type="ECO:0000256" key="1">
    <source>
        <dbReference type="SAM" id="MobiDB-lite"/>
    </source>
</evidence>
<feature type="region of interest" description="Disordered" evidence="1">
    <location>
        <begin position="96"/>
        <end position="119"/>
    </location>
</feature>
<accession>A0A5A9PH47</accession>